<comment type="caution">
    <text evidence="1">The sequence shown here is derived from an EMBL/GenBank/DDBJ whole genome shotgun (WGS) entry which is preliminary data.</text>
</comment>
<reference evidence="2" key="1">
    <citation type="submission" date="2017-09" db="EMBL/GenBank/DDBJ databases">
        <title>Depth-based differentiation of microbial function through sediment-hosted aquifers and enrichment of novel symbionts in the deep terrestrial subsurface.</title>
        <authorList>
            <person name="Probst A.J."/>
            <person name="Ladd B."/>
            <person name="Jarett J.K."/>
            <person name="Geller-Mcgrath D.E."/>
            <person name="Sieber C.M.K."/>
            <person name="Emerson J.B."/>
            <person name="Anantharaman K."/>
            <person name="Thomas B.C."/>
            <person name="Malmstrom R."/>
            <person name="Stieglmeier M."/>
            <person name="Klingl A."/>
            <person name="Woyke T."/>
            <person name="Ryan C.M."/>
            <person name="Banfield J.F."/>
        </authorList>
    </citation>
    <scope>NUCLEOTIDE SEQUENCE [LARGE SCALE GENOMIC DNA]</scope>
</reference>
<organism evidence="1 2">
    <name type="scientific">bacterium (Candidatus Ratteibacteria) CG15_BIG_FIL_POST_REV_8_21_14_020_41_12</name>
    <dbReference type="NCBI Taxonomy" id="2014291"/>
    <lineage>
        <taxon>Bacteria</taxon>
        <taxon>Candidatus Ratteibacteria</taxon>
    </lineage>
</organism>
<evidence type="ECO:0000313" key="1">
    <source>
        <dbReference type="EMBL" id="PIW33626.1"/>
    </source>
</evidence>
<dbReference type="Gene3D" id="1.10.1220.170">
    <property type="match status" value="1"/>
</dbReference>
<sequence>MVRFLTKGGIMETAVMSTRIDPTRKQLLRIIASVENKPIYKVINEMIDCYAEVHKETLEILSRPDWMKRIKKSKEKFRKGEIISHEELGKQLGLGS</sequence>
<proteinExistence type="predicted"/>
<name>A0A2M7GYQ7_9BACT</name>
<accession>A0A2M7GYQ7</accession>
<evidence type="ECO:0000313" key="2">
    <source>
        <dbReference type="Proteomes" id="UP000230025"/>
    </source>
</evidence>
<dbReference type="AlphaFoldDB" id="A0A2M7GYQ7"/>
<dbReference type="Proteomes" id="UP000230025">
    <property type="component" value="Unassembled WGS sequence"/>
</dbReference>
<dbReference type="EMBL" id="PFFY01000165">
    <property type="protein sequence ID" value="PIW33626.1"/>
    <property type="molecule type" value="Genomic_DNA"/>
</dbReference>
<evidence type="ECO:0008006" key="3">
    <source>
        <dbReference type="Google" id="ProtNLM"/>
    </source>
</evidence>
<protein>
    <recommendedName>
        <fullName evidence="3">Antitoxin</fullName>
    </recommendedName>
</protein>
<gene>
    <name evidence="1" type="ORF">COW28_03555</name>
</gene>